<feature type="region of interest" description="Disordered" evidence="1">
    <location>
        <begin position="128"/>
        <end position="157"/>
    </location>
</feature>
<gene>
    <name evidence="3" type="ORF">ANCCAN_09413</name>
</gene>
<dbReference type="PANTHER" id="PTHR47331">
    <property type="entry name" value="PHD-TYPE DOMAIN-CONTAINING PROTEIN"/>
    <property type="match status" value="1"/>
</dbReference>
<organism evidence="3 4">
    <name type="scientific">Ancylostoma caninum</name>
    <name type="common">Dog hookworm</name>
    <dbReference type="NCBI Taxonomy" id="29170"/>
    <lineage>
        <taxon>Eukaryota</taxon>
        <taxon>Metazoa</taxon>
        <taxon>Ecdysozoa</taxon>
        <taxon>Nematoda</taxon>
        <taxon>Chromadorea</taxon>
        <taxon>Rhabditida</taxon>
        <taxon>Rhabditina</taxon>
        <taxon>Rhabditomorpha</taxon>
        <taxon>Strongyloidea</taxon>
        <taxon>Ancylostomatidae</taxon>
        <taxon>Ancylostomatinae</taxon>
        <taxon>Ancylostoma</taxon>
    </lineage>
</organism>
<evidence type="ECO:0000313" key="4">
    <source>
        <dbReference type="Proteomes" id="UP000252519"/>
    </source>
</evidence>
<dbReference type="OrthoDB" id="5868911at2759"/>
<dbReference type="Proteomes" id="UP000252519">
    <property type="component" value="Unassembled WGS sequence"/>
</dbReference>
<protein>
    <recommendedName>
        <fullName evidence="2">DUF5641 domain-containing protein</fullName>
    </recommendedName>
</protein>
<evidence type="ECO:0000256" key="1">
    <source>
        <dbReference type="SAM" id="MobiDB-lite"/>
    </source>
</evidence>
<name>A0A368GJM8_ANCCA</name>
<dbReference type="Pfam" id="PF18701">
    <property type="entry name" value="DUF5641"/>
    <property type="match status" value="1"/>
</dbReference>
<sequence length="157" mass="18405">MATSLHLYHTSETKEYTNAWFHSALGNLNLFWKLWQRDYLQALIEKQQRSKHYLRGCKSLPKNGDIVLVKQEITPRNQWPLAIITKIEVRENGTVRPAKIRTANETELYRPVNYLILLEIQARESLPALRKEKKQPPQRIQPNRAAKSAGRNESTRF</sequence>
<evidence type="ECO:0000313" key="3">
    <source>
        <dbReference type="EMBL" id="RCN44593.1"/>
    </source>
</evidence>
<comment type="caution">
    <text evidence="3">The sequence shown here is derived from an EMBL/GenBank/DDBJ whole genome shotgun (WGS) entry which is preliminary data.</text>
</comment>
<accession>A0A368GJM8</accession>
<dbReference type="STRING" id="29170.A0A368GJM8"/>
<dbReference type="InterPro" id="IPR040676">
    <property type="entry name" value="DUF5641"/>
</dbReference>
<dbReference type="PANTHER" id="PTHR47331:SF1">
    <property type="entry name" value="GAG-LIKE PROTEIN"/>
    <property type="match status" value="1"/>
</dbReference>
<proteinExistence type="predicted"/>
<dbReference type="AlphaFoldDB" id="A0A368GJM8"/>
<keyword evidence="4" id="KW-1185">Reference proteome</keyword>
<reference evidence="3 4" key="1">
    <citation type="submission" date="2014-10" db="EMBL/GenBank/DDBJ databases">
        <title>Draft genome of the hookworm Ancylostoma caninum.</title>
        <authorList>
            <person name="Mitreva M."/>
        </authorList>
    </citation>
    <scope>NUCLEOTIDE SEQUENCE [LARGE SCALE GENOMIC DNA]</scope>
    <source>
        <strain evidence="3 4">Baltimore</strain>
    </source>
</reference>
<evidence type="ECO:0000259" key="2">
    <source>
        <dbReference type="Pfam" id="PF18701"/>
    </source>
</evidence>
<dbReference type="EMBL" id="JOJR01000125">
    <property type="protein sequence ID" value="RCN44593.1"/>
    <property type="molecule type" value="Genomic_DNA"/>
</dbReference>
<feature type="domain" description="DUF5641" evidence="2">
    <location>
        <begin position="29"/>
        <end position="118"/>
    </location>
</feature>